<comment type="caution">
    <text evidence="2">The sequence shown here is derived from an EMBL/GenBank/DDBJ whole genome shotgun (WGS) entry which is preliminary data.</text>
</comment>
<dbReference type="AlphaFoldDB" id="A0AAV7TGV1"/>
<name>A0AAV7TGV1_PLEWA</name>
<evidence type="ECO:0000313" key="2">
    <source>
        <dbReference type="EMBL" id="KAJ1175544.1"/>
    </source>
</evidence>
<dbReference type="Proteomes" id="UP001066276">
    <property type="component" value="Chromosome 3_2"/>
</dbReference>
<keyword evidence="3" id="KW-1185">Reference proteome</keyword>
<evidence type="ECO:0000313" key="3">
    <source>
        <dbReference type="Proteomes" id="UP001066276"/>
    </source>
</evidence>
<protein>
    <submittedName>
        <fullName evidence="2">Uncharacterized protein</fullName>
    </submittedName>
</protein>
<evidence type="ECO:0000256" key="1">
    <source>
        <dbReference type="SAM" id="MobiDB-lite"/>
    </source>
</evidence>
<reference evidence="2" key="1">
    <citation type="journal article" date="2022" name="bioRxiv">
        <title>Sequencing and chromosome-scale assembly of the giantPleurodeles waltlgenome.</title>
        <authorList>
            <person name="Brown T."/>
            <person name="Elewa A."/>
            <person name="Iarovenko S."/>
            <person name="Subramanian E."/>
            <person name="Araus A.J."/>
            <person name="Petzold A."/>
            <person name="Susuki M."/>
            <person name="Suzuki K.-i.T."/>
            <person name="Hayashi T."/>
            <person name="Toyoda A."/>
            <person name="Oliveira C."/>
            <person name="Osipova E."/>
            <person name="Leigh N.D."/>
            <person name="Simon A."/>
            <person name="Yun M.H."/>
        </authorList>
    </citation>
    <scope>NUCLEOTIDE SEQUENCE</scope>
    <source>
        <strain evidence="2">20211129_DDA</strain>
        <tissue evidence="2">Liver</tissue>
    </source>
</reference>
<proteinExistence type="predicted"/>
<organism evidence="2 3">
    <name type="scientific">Pleurodeles waltl</name>
    <name type="common">Iberian ribbed newt</name>
    <dbReference type="NCBI Taxonomy" id="8319"/>
    <lineage>
        <taxon>Eukaryota</taxon>
        <taxon>Metazoa</taxon>
        <taxon>Chordata</taxon>
        <taxon>Craniata</taxon>
        <taxon>Vertebrata</taxon>
        <taxon>Euteleostomi</taxon>
        <taxon>Amphibia</taxon>
        <taxon>Batrachia</taxon>
        <taxon>Caudata</taxon>
        <taxon>Salamandroidea</taxon>
        <taxon>Salamandridae</taxon>
        <taxon>Pleurodelinae</taxon>
        <taxon>Pleurodeles</taxon>
    </lineage>
</organism>
<sequence>MQLGWTLQTLKAGRVPWQHIRAREIFGSFNVTRQQQLMAKKEATCVMLNIEKLEKLPVTGVPPNAAPKHLSGEEHNGPGAREKTSLP</sequence>
<feature type="compositionally biased region" description="Basic and acidic residues" evidence="1">
    <location>
        <begin position="70"/>
        <end position="87"/>
    </location>
</feature>
<feature type="region of interest" description="Disordered" evidence="1">
    <location>
        <begin position="58"/>
        <end position="87"/>
    </location>
</feature>
<dbReference type="EMBL" id="JANPWB010000006">
    <property type="protein sequence ID" value="KAJ1175544.1"/>
    <property type="molecule type" value="Genomic_DNA"/>
</dbReference>
<accession>A0AAV7TGV1</accession>
<gene>
    <name evidence="2" type="ORF">NDU88_000831</name>
</gene>